<evidence type="ECO:0000313" key="1">
    <source>
        <dbReference type="EMBL" id="MEQ2169473.1"/>
    </source>
</evidence>
<feature type="non-terminal residue" evidence="1">
    <location>
        <position position="112"/>
    </location>
</feature>
<reference evidence="1 2" key="1">
    <citation type="submission" date="2021-06" db="EMBL/GenBank/DDBJ databases">
        <authorList>
            <person name="Palmer J.M."/>
        </authorList>
    </citation>
    <scope>NUCLEOTIDE SEQUENCE [LARGE SCALE GENOMIC DNA]</scope>
    <source>
        <strain evidence="1 2">GA_2019</strain>
        <tissue evidence="1">Muscle</tissue>
    </source>
</reference>
<evidence type="ECO:0000313" key="2">
    <source>
        <dbReference type="Proteomes" id="UP001476798"/>
    </source>
</evidence>
<protein>
    <submittedName>
        <fullName evidence="1">Uncharacterized protein</fullName>
    </submittedName>
</protein>
<sequence>MANTVIVCLQVSSISGSVLKTVFEMWDSQGTLQCHSHHKSLRPVYIVQTTGGDTLSNNYRHIDNRVFFYPAADFFVVPCDTHDLLFLLHLYHNCRGGILWRPQWPPRGNSAP</sequence>
<name>A0ABV0NDI5_9TELE</name>
<proteinExistence type="predicted"/>
<gene>
    <name evidence="1" type="ORF">GOODEAATRI_025586</name>
</gene>
<dbReference type="EMBL" id="JAHRIO010033014">
    <property type="protein sequence ID" value="MEQ2169473.1"/>
    <property type="molecule type" value="Genomic_DNA"/>
</dbReference>
<dbReference type="Proteomes" id="UP001476798">
    <property type="component" value="Unassembled WGS sequence"/>
</dbReference>
<accession>A0ABV0NDI5</accession>
<organism evidence="1 2">
    <name type="scientific">Goodea atripinnis</name>
    <dbReference type="NCBI Taxonomy" id="208336"/>
    <lineage>
        <taxon>Eukaryota</taxon>
        <taxon>Metazoa</taxon>
        <taxon>Chordata</taxon>
        <taxon>Craniata</taxon>
        <taxon>Vertebrata</taxon>
        <taxon>Euteleostomi</taxon>
        <taxon>Actinopterygii</taxon>
        <taxon>Neopterygii</taxon>
        <taxon>Teleostei</taxon>
        <taxon>Neoteleostei</taxon>
        <taxon>Acanthomorphata</taxon>
        <taxon>Ovalentaria</taxon>
        <taxon>Atherinomorphae</taxon>
        <taxon>Cyprinodontiformes</taxon>
        <taxon>Goodeidae</taxon>
        <taxon>Goodea</taxon>
    </lineage>
</organism>
<keyword evidence="2" id="KW-1185">Reference proteome</keyword>
<comment type="caution">
    <text evidence="1">The sequence shown here is derived from an EMBL/GenBank/DDBJ whole genome shotgun (WGS) entry which is preliminary data.</text>
</comment>